<evidence type="ECO:0000313" key="3">
    <source>
        <dbReference type="EMBL" id="GMH80649.1"/>
    </source>
</evidence>
<protein>
    <recommendedName>
        <fullName evidence="2">PPM-type phosphatase domain-containing protein</fullName>
    </recommendedName>
</protein>
<dbReference type="InterPro" id="IPR001932">
    <property type="entry name" value="PPM-type_phosphatase-like_dom"/>
</dbReference>
<dbReference type="Gene3D" id="3.60.40.10">
    <property type="entry name" value="PPM-type phosphatase domain"/>
    <property type="match status" value="1"/>
</dbReference>
<accession>A0A9W7B6A1</accession>
<evidence type="ECO:0000313" key="4">
    <source>
        <dbReference type="Proteomes" id="UP001162640"/>
    </source>
</evidence>
<feature type="region of interest" description="Disordered" evidence="1">
    <location>
        <begin position="141"/>
        <end position="163"/>
    </location>
</feature>
<name>A0A9W7B6A1_9STRA</name>
<dbReference type="AlphaFoldDB" id="A0A9W7B6A1"/>
<sequence>MLLTPTMSSKKDRSGCTAVCVVVTPTHIICANAGDSRSCYKKSSGVVPLSDDHKPYNATEASRIETAGGYVSMKRVDGDLAVSRALGDFQYKDCPDLSAESQKVTAYRLRRGMLDVCLERGSRDNMTCGVILFEGGGGVQARREKREEEAKALAKETEGEGTE</sequence>
<dbReference type="InterPro" id="IPR015655">
    <property type="entry name" value="PP2C"/>
</dbReference>
<dbReference type="PANTHER" id="PTHR13832">
    <property type="entry name" value="PROTEIN PHOSPHATASE 2C"/>
    <property type="match status" value="1"/>
</dbReference>
<dbReference type="PROSITE" id="PS51746">
    <property type="entry name" value="PPM_2"/>
    <property type="match status" value="1"/>
</dbReference>
<dbReference type="SUPFAM" id="SSF81606">
    <property type="entry name" value="PP2C-like"/>
    <property type="match status" value="1"/>
</dbReference>
<dbReference type="PANTHER" id="PTHR13832:SF827">
    <property type="entry name" value="PROTEIN PHOSPHATASE 1L"/>
    <property type="match status" value="1"/>
</dbReference>
<reference evidence="4" key="1">
    <citation type="journal article" date="2023" name="Commun. Biol.">
        <title>Genome analysis of Parmales, the sister group of diatoms, reveals the evolutionary specialization of diatoms from phago-mixotrophs to photoautotrophs.</title>
        <authorList>
            <person name="Ban H."/>
            <person name="Sato S."/>
            <person name="Yoshikawa S."/>
            <person name="Yamada K."/>
            <person name="Nakamura Y."/>
            <person name="Ichinomiya M."/>
            <person name="Sato N."/>
            <person name="Blanc-Mathieu R."/>
            <person name="Endo H."/>
            <person name="Kuwata A."/>
            <person name="Ogata H."/>
        </authorList>
    </citation>
    <scope>NUCLEOTIDE SEQUENCE [LARGE SCALE GENOMIC DNA]</scope>
</reference>
<dbReference type="EMBL" id="BLQM01000286">
    <property type="protein sequence ID" value="GMH80649.1"/>
    <property type="molecule type" value="Genomic_DNA"/>
</dbReference>
<dbReference type="CDD" id="cd00143">
    <property type="entry name" value="PP2Cc"/>
    <property type="match status" value="1"/>
</dbReference>
<dbReference type="Pfam" id="PF00481">
    <property type="entry name" value="PP2C"/>
    <property type="match status" value="1"/>
</dbReference>
<comment type="caution">
    <text evidence="3">The sequence shown here is derived from an EMBL/GenBank/DDBJ whole genome shotgun (WGS) entry which is preliminary data.</text>
</comment>
<dbReference type="SMART" id="SM00332">
    <property type="entry name" value="PP2Cc"/>
    <property type="match status" value="1"/>
</dbReference>
<dbReference type="Proteomes" id="UP001162640">
    <property type="component" value="Unassembled WGS sequence"/>
</dbReference>
<evidence type="ECO:0000259" key="2">
    <source>
        <dbReference type="PROSITE" id="PS51746"/>
    </source>
</evidence>
<dbReference type="GO" id="GO:0004722">
    <property type="term" value="F:protein serine/threonine phosphatase activity"/>
    <property type="evidence" value="ECO:0007669"/>
    <property type="project" value="InterPro"/>
</dbReference>
<evidence type="ECO:0000256" key="1">
    <source>
        <dbReference type="SAM" id="MobiDB-lite"/>
    </source>
</evidence>
<proteinExistence type="predicted"/>
<organism evidence="3 4">
    <name type="scientific">Triparma laevis f. inornata</name>
    <dbReference type="NCBI Taxonomy" id="1714386"/>
    <lineage>
        <taxon>Eukaryota</taxon>
        <taxon>Sar</taxon>
        <taxon>Stramenopiles</taxon>
        <taxon>Ochrophyta</taxon>
        <taxon>Bolidophyceae</taxon>
        <taxon>Parmales</taxon>
        <taxon>Triparmaceae</taxon>
        <taxon>Triparma</taxon>
    </lineage>
</organism>
<feature type="domain" description="PPM-type phosphatase" evidence="2">
    <location>
        <begin position="1"/>
        <end position="133"/>
    </location>
</feature>
<dbReference type="InterPro" id="IPR036457">
    <property type="entry name" value="PPM-type-like_dom_sf"/>
</dbReference>
<gene>
    <name evidence="3" type="ORF">TL16_g08635</name>
</gene>